<dbReference type="AlphaFoldDB" id="A0AAV4G646"/>
<proteinExistence type="predicted"/>
<keyword evidence="2" id="KW-1185">Reference proteome</keyword>
<sequence>MDRSISKHPYCDTKRQKEIRGMNSLRQKCKIRRPRNIQSYESNQKRPNYPQWFCSYSTFRQNAYTTEAKTQSFVNEYSKVSRLHFSKRRKSKSFMTDTR</sequence>
<dbReference type="Proteomes" id="UP000762676">
    <property type="component" value="Unassembled WGS sequence"/>
</dbReference>
<protein>
    <submittedName>
        <fullName evidence="1">Uncharacterized protein</fullName>
    </submittedName>
</protein>
<evidence type="ECO:0000313" key="1">
    <source>
        <dbReference type="EMBL" id="GFR81203.1"/>
    </source>
</evidence>
<gene>
    <name evidence="1" type="ORF">ElyMa_000599000</name>
</gene>
<accession>A0AAV4G646</accession>
<comment type="caution">
    <text evidence="1">The sequence shown here is derived from an EMBL/GenBank/DDBJ whole genome shotgun (WGS) entry which is preliminary data.</text>
</comment>
<reference evidence="1 2" key="1">
    <citation type="journal article" date="2021" name="Elife">
        <title>Chloroplast acquisition without the gene transfer in kleptoplastic sea slugs, Plakobranchus ocellatus.</title>
        <authorList>
            <person name="Maeda T."/>
            <person name="Takahashi S."/>
            <person name="Yoshida T."/>
            <person name="Shimamura S."/>
            <person name="Takaki Y."/>
            <person name="Nagai Y."/>
            <person name="Toyoda A."/>
            <person name="Suzuki Y."/>
            <person name="Arimoto A."/>
            <person name="Ishii H."/>
            <person name="Satoh N."/>
            <person name="Nishiyama T."/>
            <person name="Hasebe M."/>
            <person name="Maruyama T."/>
            <person name="Minagawa J."/>
            <person name="Obokata J."/>
            <person name="Shigenobu S."/>
        </authorList>
    </citation>
    <scope>NUCLEOTIDE SEQUENCE [LARGE SCALE GENOMIC DNA]</scope>
</reference>
<feature type="non-terminal residue" evidence="1">
    <location>
        <position position="99"/>
    </location>
</feature>
<dbReference type="EMBL" id="BMAT01001173">
    <property type="protein sequence ID" value="GFR81203.1"/>
    <property type="molecule type" value="Genomic_DNA"/>
</dbReference>
<organism evidence="1 2">
    <name type="scientific">Elysia marginata</name>
    <dbReference type="NCBI Taxonomy" id="1093978"/>
    <lineage>
        <taxon>Eukaryota</taxon>
        <taxon>Metazoa</taxon>
        <taxon>Spiralia</taxon>
        <taxon>Lophotrochozoa</taxon>
        <taxon>Mollusca</taxon>
        <taxon>Gastropoda</taxon>
        <taxon>Heterobranchia</taxon>
        <taxon>Euthyneura</taxon>
        <taxon>Panpulmonata</taxon>
        <taxon>Sacoglossa</taxon>
        <taxon>Placobranchoidea</taxon>
        <taxon>Plakobranchidae</taxon>
        <taxon>Elysia</taxon>
    </lineage>
</organism>
<name>A0AAV4G646_9GAST</name>
<evidence type="ECO:0000313" key="2">
    <source>
        <dbReference type="Proteomes" id="UP000762676"/>
    </source>
</evidence>